<dbReference type="EMBL" id="CP008849">
    <property type="protein sequence ID" value="AIF99401.1"/>
    <property type="molecule type" value="Genomic_DNA"/>
</dbReference>
<protein>
    <submittedName>
        <fullName evidence="2">Uncharacterized protein</fullName>
    </submittedName>
</protein>
<organism evidence="2 3">
    <name type="scientific">Alteromonas australica</name>
    <dbReference type="NCBI Taxonomy" id="589873"/>
    <lineage>
        <taxon>Bacteria</taxon>
        <taxon>Pseudomonadati</taxon>
        <taxon>Pseudomonadota</taxon>
        <taxon>Gammaproteobacteria</taxon>
        <taxon>Alteromonadales</taxon>
        <taxon>Alteromonadaceae</taxon>
        <taxon>Alteromonas/Salinimonas group</taxon>
        <taxon>Alteromonas</taxon>
    </lineage>
</organism>
<reference evidence="2 3" key="1">
    <citation type="submission" date="2014-06" db="EMBL/GenBank/DDBJ databases">
        <title>Genomes of Alteromonas australica, a world apart.</title>
        <authorList>
            <person name="Gonzaga A."/>
            <person name="Lopez-Perez M."/>
            <person name="Rodriguez-Valera F."/>
        </authorList>
    </citation>
    <scope>NUCLEOTIDE SEQUENCE [LARGE SCALE GENOMIC DNA]</scope>
    <source>
        <strain evidence="2 3">H 17</strain>
    </source>
</reference>
<proteinExistence type="predicted"/>
<dbReference type="KEGG" id="aal:EP13_12285"/>
<evidence type="ECO:0000313" key="2">
    <source>
        <dbReference type="EMBL" id="AIF99401.1"/>
    </source>
</evidence>
<feature type="compositionally biased region" description="Basic and acidic residues" evidence="1">
    <location>
        <begin position="25"/>
        <end position="36"/>
    </location>
</feature>
<keyword evidence="3" id="KW-1185">Reference proteome</keyword>
<dbReference type="AlphaFoldDB" id="A0A075P0N6"/>
<name>A0A075P0N6_9ALTE</name>
<sequence length="85" mass="9209">MGGAGMKGTIQNTVIKVTSKNTRSGNEEAREVRRNENGQSHVITKNTNVLKGNDPTSNKPKAHAKNGVLAVISDKLNLCMWSAYK</sequence>
<gene>
    <name evidence="2" type="ORF">EP13_12285</name>
</gene>
<feature type="region of interest" description="Disordered" evidence="1">
    <location>
        <begin position="18"/>
        <end position="40"/>
    </location>
</feature>
<dbReference type="Proteomes" id="UP000056090">
    <property type="component" value="Chromosome"/>
</dbReference>
<accession>A0A075P0N6</accession>
<evidence type="ECO:0000313" key="3">
    <source>
        <dbReference type="Proteomes" id="UP000056090"/>
    </source>
</evidence>
<evidence type="ECO:0000256" key="1">
    <source>
        <dbReference type="SAM" id="MobiDB-lite"/>
    </source>
</evidence>